<evidence type="ECO:0000256" key="1">
    <source>
        <dbReference type="SAM" id="MobiDB-lite"/>
    </source>
</evidence>
<dbReference type="OrthoDB" id="10609422at2759"/>
<comment type="caution">
    <text evidence="2">The sequence shown here is derived from an EMBL/GenBank/DDBJ whole genome shotgun (WGS) entry which is preliminary data.</text>
</comment>
<dbReference type="EMBL" id="JAGRRH010000016">
    <property type="protein sequence ID" value="KAG7353727.1"/>
    <property type="molecule type" value="Genomic_DNA"/>
</dbReference>
<feature type="region of interest" description="Disordered" evidence="1">
    <location>
        <begin position="205"/>
        <end position="240"/>
    </location>
</feature>
<feature type="compositionally biased region" description="Low complexity" evidence="1">
    <location>
        <begin position="215"/>
        <end position="225"/>
    </location>
</feature>
<dbReference type="AlphaFoldDB" id="A0A9K3PNB8"/>
<evidence type="ECO:0000313" key="3">
    <source>
        <dbReference type="Proteomes" id="UP000693970"/>
    </source>
</evidence>
<evidence type="ECO:0000313" key="2">
    <source>
        <dbReference type="EMBL" id="KAG7353727.1"/>
    </source>
</evidence>
<protein>
    <submittedName>
        <fullName evidence="2">Uncharacterized protein</fullName>
    </submittedName>
</protein>
<reference evidence="2" key="2">
    <citation type="submission" date="2021-04" db="EMBL/GenBank/DDBJ databases">
        <authorList>
            <person name="Podell S."/>
        </authorList>
    </citation>
    <scope>NUCLEOTIDE SEQUENCE</scope>
    <source>
        <strain evidence="2">Hildebrandi</strain>
    </source>
</reference>
<name>A0A9K3PNB8_9STRA</name>
<gene>
    <name evidence="2" type="ORF">IV203_003082</name>
</gene>
<organism evidence="2 3">
    <name type="scientific">Nitzschia inconspicua</name>
    <dbReference type="NCBI Taxonomy" id="303405"/>
    <lineage>
        <taxon>Eukaryota</taxon>
        <taxon>Sar</taxon>
        <taxon>Stramenopiles</taxon>
        <taxon>Ochrophyta</taxon>
        <taxon>Bacillariophyta</taxon>
        <taxon>Bacillariophyceae</taxon>
        <taxon>Bacillariophycidae</taxon>
        <taxon>Bacillariales</taxon>
        <taxon>Bacillariaceae</taxon>
        <taxon>Nitzschia</taxon>
    </lineage>
</organism>
<reference evidence="2" key="1">
    <citation type="journal article" date="2021" name="Sci. Rep.">
        <title>Diploid genomic architecture of Nitzschia inconspicua, an elite biomass production diatom.</title>
        <authorList>
            <person name="Oliver A."/>
            <person name="Podell S."/>
            <person name="Pinowska A."/>
            <person name="Traller J.C."/>
            <person name="Smith S.R."/>
            <person name="McClure R."/>
            <person name="Beliaev A."/>
            <person name="Bohutskyi P."/>
            <person name="Hill E.A."/>
            <person name="Rabines A."/>
            <person name="Zheng H."/>
            <person name="Allen L.Z."/>
            <person name="Kuo A."/>
            <person name="Grigoriev I.V."/>
            <person name="Allen A.E."/>
            <person name="Hazlebeck D."/>
            <person name="Allen E.E."/>
        </authorList>
    </citation>
    <scope>NUCLEOTIDE SEQUENCE</scope>
    <source>
        <strain evidence="2">Hildebrandi</strain>
    </source>
</reference>
<sequence>MVSPISARLLAGTREDSPLSDRLLQGRGDATSQGSSSSSSERQKRAANGALKNVSATDEKVSSRISGYSADKEDLSVLPPVLSIDLHGRDSSNSGDNNRNMISCPKRQKTNDMYFAATTAGDDLERAGMEFKTVNREKEEFQVPGTQGSSLRIKLKGVRLIHSKEVSGPLISSNVSKNTTVGDYMELFRAIRDYYPTPSLAHMKSLEQTPNRDGSSSSDTSSVSDTESDSESDNINNGRHDQLLFLPPRVEDSLDHTQVAKWNIAETISSPCNVISCASNVTTMAESLQLSKEPRLVTLSTEPYSIIHANAAFMRLSGRDHNDPVLGTSFRNLLDPEASDSLDDVNLTSCMVSSSSGNFSKLFLRPKASTLQDQIPVECSMRVSPIVERKTLNREVTTVSHFAIELFENILNGSDYADISLGSMTNNKASHDLPVGVMG</sequence>
<accession>A0A9K3PNB8</accession>
<keyword evidence="3" id="KW-1185">Reference proteome</keyword>
<feature type="region of interest" description="Disordered" evidence="1">
    <location>
        <begin position="1"/>
        <end position="65"/>
    </location>
</feature>
<dbReference type="Proteomes" id="UP000693970">
    <property type="component" value="Unassembled WGS sequence"/>
</dbReference>
<proteinExistence type="predicted"/>